<proteinExistence type="predicted"/>
<protein>
    <submittedName>
        <fullName evidence="1">Uncharacterized protein</fullName>
    </submittedName>
</protein>
<dbReference type="AlphaFoldDB" id="A0A165Z2Z0"/>
<name>A0A165Z2Z0_PSEFL</name>
<evidence type="ECO:0000313" key="2">
    <source>
        <dbReference type="Proteomes" id="UP000076083"/>
    </source>
</evidence>
<dbReference type="Proteomes" id="UP000076083">
    <property type="component" value="Chromosome"/>
</dbReference>
<reference evidence="1 2" key="2">
    <citation type="journal article" date="2018" name="Nature">
        <title>Mutant phenotypes for thousands of bacterial genes of unknown function.</title>
        <authorList>
            <person name="Price M.N."/>
            <person name="Wetmore K.M."/>
            <person name="Waters R.J."/>
            <person name="Callaghan M."/>
            <person name="Ray J."/>
            <person name="Liu H."/>
            <person name="Kuehl J.V."/>
            <person name="Melnyk R.A."/>
            <person name="Lamson J.S."/>
            <person name="Suh Y."/>
            <person name="Carlson H.K."/>
            <person name="Esquivel Z."/>
            <person name="Sadeeshkumar H."/>
            <person name="Chakraborty R."/>
            <person name="Zane G.M."/>
            <person name="Rubin B.E."/>
            <person name="Wall J.D."/>
            <person name="Visel A."/>
            <person name="Bristow J."/>
            <person name="Blow M.J."/>
            <person name="Arkin A.P."/>
            <person name="Deutschbauer A.M."/>
        </authorList>
    </citation>
    <scope>NUCLEOTIDE SEQUENCE [LARGE SCALE GENOMIC DNA]</scope>
    <source>
        <strain evidence="1 2">FW300-N2E2</strain>
    </source>
</reference>
<dbReference type="EMBL" id="CP015225">
    <property type="protein sequence ID" value="AMZ71097.1"/>
    <property type="molecule type" value="Genomic_DNA"/>
</dbReference>
<reference evidence="2" key="1">
    <citation type="submission" date="2016-04" db="EMBL/GenBank/DDBJ databases">
        <authorList>
            <person name="Ray J."/>
            <person name="Price M."/>
            <person name="Deutschbauer A."/>
        </authorList>
    </citation>
    <scope>NUCLEOTIDE SEQUENCE [LARGE SCALE GENOMIC DNA]</scope>
    <source>
        <strain evidence="2">FW300-N2E2</strain>
    </source>
</reference>
<organism evidence="1 2">
    <name type="scientific">Pseudomonas fluorescens</name>
    <dbReference type="NCBI Taxonomy" id="294"/>
    <lineage>
        <taxon>Bacteria</taxon>
        <taxon>Pseudomonadati</taxon>
        <taxon>Pseudomonadota</taxon>
        <taxon>Gammaproteobacteria</taxon>
        <taxon>Pseudomonadales</taxon>
        <taxon>Pseudomonadaceae</taxon>
        <taxon>Pseudomonas</taxon>
    </lineage>
</organism>
<evidence type="ECO:0000313" key="1">
    <source>
        <dbReference type="EMBL" id="AMZ71097.1"/>
    </source>
</evidence>
<dbReference type="RefSeq" id="WP_063321666.1">
    <property type="nucleotide sequence ID" value="NZ_CP015225.1"/>
</dbReference>
<accession>A0A165Z2Z0</accession>
<gene>
    <name evidence="1" type="ORF">TK06_08270</name>
</gene>
<sequence>MSFLYHVTNKANLANISTAGLAPAAKRKASTAQAFGATQKNRIEMREHNRLARFKMLLKELAVAGYSPRTILFNERAATARVQIAFSNKDFAVVDDIPYVEQVGVYPPIPAKKGVVAADADLKEILARYVEKLRSASAPLDEDLVDERQAKAHRAKNSFYGKAVQEIDRLDLSFHHQHFLSELAYAYEELVADDEQEVTRHRVYLFPEKHLKSQYSTYAKHIVSGQYENLAILRVDSANVANPMFDAAQGNGATTKEIIQAIHINYVVGIPLASVQDGSVFNGQWNELSQFE</sequence>